<dbReference type="Pfam" id="PF13439">
    <property type="entry name" value="Glyco_transf_4"/>
    <property type="match status" value="1"/>
</dbReference>
<feature type="domain" description="Glycosyl transferase family 1" evidence="1">
    <location>
        <begin position="175"/>
        <end position="341"/>
    </location>
</feature>
<dbReference type="InterPro" id="IPR050194">
    <property type="entry name" value="Glycosyltransferase_grp1"/>
</dbReference>
<dbReference type="Gene3D" id="3.40.50.2000">
    <property type="entry name" value="Glycogen Phosphorylase B"/>
    <property type="match status" value="2"/>
</dbReference>
<evidence type="ECO:0000259" key="2">
    <source>
        <dbReference type="Pfam" id="PF13439"/>
    </source>
</evidence>
<dbReference type="PANTHER" id="PTHR45947:SF3">
    <property type="entry name" value="SULFOQUINOVOSYL TRANSFERASE SQD2"/>
    <property type="match status" value="1"/>
</dbReference>
<sequence length="363" mass="40482">MRILIIAPEQIPVPPVLGGSVEITIFAVAKQLAKLHSVTVVSRSHSRYPRHSVVDGVHIYRVPSGGAKKYLAQVRRFLRGKRYDLIQIDNRPRFVAPIKRMFPATKVSLFLHSLTFVSLPYASRSAARLGLNKADLIFANSSSLQQELSRRFPRAAKKITRVWLGVDTRRFRPPEPPRKSDVFTVLFTGRLIPRKGVPVLLKAVHLAGRQTLKPIKVIIAGGSNNPNYAEKMRALADSLGVNADFLGTVPHRRIHLIYRKADVFVCPSQKHEAFGLVNVEAMASGLPVIASSLGGIKEIVHHGNNGLLVLYYREPQAFANALIRLMQDPDLMRQMKYRARADCVASFSWSATAKRLSRIYTSG</sequence>
<evidence type="ECO:0000313" key="4">
    <source>
        <dbReference type="Proteomes" id="UP000309673"/>
    </source>
</evidence>
<proteinExistence type="predicted"/>
<dbReference type="GO" id="GO:0016757">
    <property type="term" value="F:glycosyltransferase activity"/>
    <property type="evidence" value="ECO:0007669"/>
    <property type="project" value="InterPro"/>
</dbReference>
<dbReference type="SUPFAM" id="SSF53756">
    <property type="entry name" value="UDP-Glycosyltransferase/glycogen phosphorylase"/>
    <property type="match status" value="1"/>
</dbReference>
<dbReference type="OrthoDB" id="139410at2"/>
<organism evidence="3 4">
    <name type="scientific">Cohnella pontilimi</name>
    <dbReference type="NCBI Taxonomy" id="2564100"/>
    <lineage>
        <taxon>Bacteria</taxon>
        <taxon>Bacillati</taxon>
        <taxon>Bacillota</taxon>
        <taxon>Bacilli</taxon>
        <taxon>Bacillales</taxon>
        <taxon>Paenibacillaceae</taxon>
        <taxon>Cohnella</taxon>
    </lineage>
</organism>
<dbReference type="CDD" id="cd03801">
    <property type="entry name" value="GT4_PimA-like"/>
    <property type="match status" value="1"/>
</dbReference>
<dbReference type="InterPro" id="IPR028098">
    <property type="entry name" value="Glyco_trans_4-like_N"/>
</dbReference>
<dbReference type="Pfam" id="PF00534">
    <property type="entry name" value="Glycos_transf_1"/>
    <property type="match status" value="1"/>
</dbReference>
<name>A0A4U0FG89_9BACL</name>
<gene>
    <name evidence="3" type="ORF">E5161_00585</name>
</gene>
<accession>A0A4U0FG89</accession>
<feature type="domain" description="Glycosyltransferase subfamily 4-like N-terminal" evidence="2">
    <location>
        <begin position="21"/>
        <end position="170"/>
    </location>
</feature>
<keyword evidence="3" id="KW-0808">Transferase</keyword>
<keyword evidence="4" id="KW-1185">Reference proteome</keyword>
<dbReference type="AlphaFoldDB" id="A0A4U0FG89"/>
<protein>
    <submittedName>
        <fullName evidence="3">Glycosyltransferase family 4 protein</fullName>
    </submittedName>
</protein>
<comment type="caution">
    <text evidence="3">The sequence shown here is derived from an EMBL/GenBank/DDBJ whole genome shotgun (WGS) entry which is preliminary data.</text>
</comment>
<dbReference type="EMBL" id="SUPK01000001">
    <property type="protein sequence ID" value="TJY43935.1"/>
    <property type="molecule type" value="Genomic_DNA"/>
</dbReference>
<evidence type="ECO:0000313" key="3">
    <source>
        <dbReference type="EMBL" id="TJY43935.1"/>
    </source>
</evidence>
<dbReference type="PANTHER" id="PTHR45947">
    <property type="entry name" value="SULFOQUINOVOSYL TRANSFERASE SQD2"/>
    <property type="match status" value="1"/>
</dbReference>
<reference evidence="3 4" key="1">
    <citation type="submission" date="2019-04" db="EMBL/GenBank/DDBJ databases">
        <title>Cohnella sp. nov., isolated from soil.</title>
        <authorList>
            <person name="Kim W."/>
        </authorList>
    </citation>
    <scope>NUCLEOTIDE SEQUENCE [LARGE SCALE GENOMIC DNA]</scope>
    <source>
        <strain evidence="3 4">CAU 1483</strain>
    </source>
</reference>
<dbReference type="InterPro" id="IPR001296">
    <property type="entry name" value="Glyco_trans_1"/>
</dbReference>
<evidence type="ECO:0000259" key="1">
    <source>
        <dbReference type="Pfam" id="PF00534"/>
    </source>
</evidence>
<dbReference type="Proteomes" id="UP000309673">
    <property type="component" value="Unassembled WGS sequence"/>
</dbReference>